<proteinExistence type="predicted"/>
<dbReference type="AlphaFoldDB" id="A0A822Y6I9"/>
<evidence type="ECO:0000313" key="2">
    <source>
        <dbReference type="Proteomes" id="UP000607653"/>
    </source>
</evidence>
<protein>
    <submittedName>
        <fullName evidence="1">Uncharacterized protein</fullName>
    </submittedName>
</protein>
<sequence length="43" mass="5097">MESMRNVSRERRGSLAKWVTFEENSENSLIQISLLVIAFEFFM</sequence>
<name>A0A822Y6I9_NELNU</name>
<organism evidence="1 2">
    <name type="scientific">Nelumbo nucifera</name>
    <name type="common">Sacred lotus</name>
    <dbReference type="NCBI Taxonomy" id="4432"/>
    <lineage>
        <taxon>Eukaryota</taxon>
        <taxon>Viridiplantae</taxon>
        <taxon>Streptophyta</taxon>
        <taxon>Embryophyta</taxon>
        <taxon>Tracheophyta</taxon>
        <taxon>Spermatophyta</taxon>
        <taxon>Magnoliopsida</taxon>
        <taxon>Proteales</taxon>
        <taxon>Nelumbonaceae</taxon>
        <taxon>Nelumbo</taxon>
    </lineage>
</organism>
<dbReference type="Proteomes" id="UP000607653">
    <property type="component" value="Unassembled WGS sequence"/>
</dbReference>
<evidence type="ECO:0000313" key="1">
    <source>
        <dbReference type="EMBL" id="DAD27241.1"/>
    </source>
</evidence>
<keyword evidence="2" id="KW-1185">Reference proteome</keyword>
<dbReference type="EMBL" id="DUZY01000002">
    <property type="protein sequence ID" value="DAD27241.1"/>
    <property type="molecule type" value="Genomic_DNA"/>
</dbReference>
<comment type="caution">
    <text evidence="1">The sequence shown here is derived from an EMBL/GenBank/DDBJ whole genome shotgun (WGS) entry which is preliminary data.</text>
</comment>
<accession>A0A822Y6I9</accession>
<gene>
    <name evidence="1" type="ORF">HUJ06_028709</name>
</gene>
<reference evidence="1 2" key="1">
    <citation type="journal article" date="2020" name="Mol. Biol. Evol.">
        <title>Distinct Expression and Methylation Patterns for Genes with Different Fates following a Single Whole-Genome Duplication in Flowering Plants.</title>
        <authorList>
            <person name="Shi T."/>
            <person name="Rahmani R.S."/>
            <person name="Gugger P.F."/>
            <person name="Wang M."/>
            <person name="Li H."/>
            <person name="Zhang Y."/>
            <person name="Li Z."/>
            <person name="Wang Q."/>
            <person name="Van de Peer Y."/>
            <person name="Marchal K."/>
            <person name="Chen J."/>
        </authorList>
    </citation>
    <scope>NUCLEOTIDE SEQUENCE [LARGE SCALE GENOMIC DNA]</scope>
    <source>
        <tissue evidence="1">Leaf</tissue>
    </source>
</reference>